<reference evidence="3" key="1">
    <citation type="journal article" date="2019" name="Int. J. Syst. Evol. Microbiol.">
        <title>The Global Catalogue of Microorganisms (GCM) 10K type strain sequencing project: providing services to taxonomists for standard genome sequencing and annotation.</title>
        <authorList>
            <consortium name="The Broad Institute Genomics Platform"/>
            <consortium name="The Broad Institute Genome Sequencing Center for Infectious Disease"/>
            <person name="Wu L."/>
            <person name="Ma J."/>
        </authorList>
    </citation>
    <scope>NUCLEOTIDE SEQUENCE [LARGE SCALE GENOMIC DNA]</scope>
    <source>
        <strain evidence="3">JCM 17442</strain>
    </source>
</reference>
<evidence type="ECO:0000313" key="3">
    <source>
        <dbReference type="Proteomes" id="UP001501594"/>
    </source>
</evidence>
<name>A0ABP8E3E5_9MICO</name>
<sequence>MSDRDQKADDEAVRRAKGADVDGLKTLPDVWTPQATEKAGTGEPVDDGGTAD</sequence>
<feature type="region of interest" description="Disordered" evidence="1">
    <location>
        <begin position="1"/>
        <end position="52"/>
    </location>
</feature>
<evidence type="ECO:0000313" key="2">
    <source>
        <dbReference type="EMBL" id="GAA4266767.1"/>
    </source>
</evidence>
<gene>
    <name evidence="2" type="ORF">GCM10022256_23790</name>
</gene>
<dbReference type="RefSeq" id="WP_344796441.1">
    <property type="nucleotide sequence ID" value="NZ_BAABAU010000003.1"/>
</dbReference>
<organism evidence="2 3">
    <name type="scientific">Frondihabitans peucedani</name>
    <dbReference type="NCBI Taxonomy" id="598626"/>
    <lineage>
        <taxon>Bacteria</taxon>
        <taxon>Bacillati</taxon>
        <taxon>Actinomycetota</taxon>
        <taxon>Actinomycetes</taxon>
        <taxon>Micrococcales</taxon>
        <taxon>Microbacteriaceae</taxon>
        <taxon>Frondihabitans</taxon>
    </lineage>
</organism>
<accession>A0ABP8E3E5</accession>
<dbReference type="Proteomes" id="UP001501594">
    <property type="component" value="Unassembled WGS sequence"/>
</dbReference>
<feature type="compositionally biased region" description="Basic and acidic residues" evidence="1">
    <location>
        <begin position="1"/>
        <end position="23"/>
    </location>
</feature>
<protein>
    <submittedName>
        <fullName evidence="2">Uncharacterized protein</fullName>
    </submittedName>
</protein>
<dbReference type="EMBL" id="BAABAU010000003">
    <property type="protein sequence ID" value="GAA4266767.1"/>
    <property type="molecule type" value="Genomic_DNA"/>
</dbReference>
<proteinExistence type="predicted"/>
<keyword evidence="3" id="KW-1185">Reference proteome</keyword>
<comment type="caution">
    <text evidence="2">The sequence shown here is derived from an EMBL/GenBank/DDBJ whole genome shotgun (WGS) entry which is preliminary data.</text>
</comment>
<evidence type="ECO:0000256" key="1">
    <source>
        <dbReference type="SAM" id="MobiDB-lite"/>
    </source>
</evidence>